<name>A0ACC0W044_9STRA</name>
<evidence type="ECO:0000313" key="1">
    <source>
        <dbReference type="EMBL" id="KAI9912119.1"/>
    </source>
</evidence>
<accession>A0ACC0W044</accession>
<protein>
    <submittedName>
        <fullName evidence="1">Uncharacterized protein</fullName>
    </submittedName>
</protein>
<comment type="caution">
    <text evidence="1">The sequence shown here is derived from an EMBL/GenBank/DDBJ whole genome shotgun (WGS) entry which is preliminary data.</text>
</comment>
<sequence length="194" mass="21628">MHLQTQLPVAAIDSLDRVTDSVISLSGAEFIEFWRSLLAKELEEAAVEASGKGAIQTPCTSPVDYTDASYVQSQLSTSHHRHDPDESSTSDRSDDEFEPGWAIEYMEQDSGIPSEMSRRMAKIMHSNVATNLFRATVSLNDDRSVDMGALTPGSFPPTPITRDLQKRRMHHYTVTVLNHATLTLRLLTEKSYDT</sequence>
<evidence type="ECO:0000313" key="2">
    <source>
        <dbReference type="Proteomes" id="UP001163321"/>
    </source>
</evidence>
<gene>
    <name evidence="1" type="ORF">PsorP6_008987</name>
</gene>
<dbReference type="Proteomes" id="UP001163321">
    <property type="component" value="Chromosome 5"/>
</dbReference>
<proteinExistence type="predicted"/>
<reference evidence="1 2" key="1">
    <citation type="journal article" date="2022" name="bioRxiv">
        <title>The genome of the oomycete Peronosclerospora sorghi, a cosmopolitan pathogen of maize and sorghum, is inflated with dispersed pseudogenes.</title>
        <authorList>
            <person name="Fletcher K."/>
            <person name="Martin F."/>
            <person name="Isakeit T."/>
            <person name="Cavanaugh K."/>
            <person name="Magill C."/>
            <person name="Michelmore R."/>
        </authorList>
    </citation>
    <scope>NUCLEOTIDE SEQUENCE [LARGE SCALE GENOMIC DNA]</scope>
    <source>
        <strain evidence="1">P6</strain>
    </source>
</reference>
<dbReference type="EMBL" id="CM047584">
    <property type="protein sequence ID" value="KAI9912119.1"/>
    <property type="molecule type" value="Genomic_DNA"/>
</dbReference>
<keyword evidence="2" id="KW-1185">Reference proteome</keyword>
<organism evidence="1 2">
    <name type="scientific">Peronosclerospora sorghi</name>
    <dbReference type="NCBI Taxonomy" id="230839"/>
    <lineage>
        <taxon>Eukaryota</taxon>
        <taxon>Sar</taxon>
        <taxon>Stramenopiles</taxon>
        <taxon>Oomycota</taxon>
        <taxon>Peronosporomycetes</taxon>
        <taxon>Peronosporales</taxon>
        <taxon>Peronosporaceae</taxon>
        <taxon>Peronosclerospora</taxon>
    </lineage>
</organism>